<accession>A0ABD1G947</accession>
<reference evidence="2 3" key="1">
    <citation type="submission" date="2024-06" db="EMBL/GenBank/DDBJ databases">
        <title>A chromosome level genome sequence of Diviner's sage (Salvia divinorum).</title>
        <authorList>
            <person name="Ford S.A."/>
            <person name="Ro D.-K."/>
            <person name="Ness R.W."/>
            <person name="Phillips M.A."/>
        </authorList>
    </citation>
    <scope>NUCLEOTIDE SEQUENCE [LARGE SCALE GENOMIC DNA]</scope>
    <source>
        <strain evidence="2">SAF-2024a</strain>
        <tissue evidence="2">Leaf</tissue>
    </source>
</reference>
<feature type="compositionally biased region" description="Polar residues" evidence="1">
    <location>
        <begin position="313"/>
        <end position="326"/>
    </location>
</feature>
<dbReference type="EMBL" id="JBEAFC010000009">
    <property type="protein sequence ID" value="KAL1540661.1"/>
    <property type="molecule type" value="Genomic_DNA"/>
</dbReference>
<feature type="compositionally biased region" description="Basic and acidic residues" evidence="1">
    <location>
        <begin position="238"/>
        <end position="269"/>
    </location>
</feature>
<keyword evidence="3" id="KW-1185">Reference proteome</keyword>
<gene>
    <name evidence="2" type="ORF">AAHA92_24980</name>
</gene>
<organism evidence="2 3">
    <name type="scientific">Salvia divinorum</name>
    <name type="common">Maria pastora</name>
    <name type="synonym">Diviner's sage</name>
    <dbReference type="NCBI Taxonomy" id="28513"/>
    <lineage>
        <taxon>Eukaryota</taxon>
        <taxon>Viridiplantae</taxon>
        <taxon>Streptophyta</taxon>
        <taxon>Embryophyta</taxon>
        <taxon>Tracheophyta</taxon>
        <taxon>Spermatophyta</taxon>
        <taxon>Magnoliopsida</taxon>
        <taxon>eudicotyledons</taxon>
        <taxon>Gunneridae</taxon>
        <taxon>Pentapetalae</taxon>
        <taxon>asterids</taxon>
        <taxon>lamiids</taxon>
        <taxon>Lamiales</taxon>
        <taxon>Lamiaceae</taxon>
        <taxon>Nepetoideae</taxon>
        <taxon>Mentheae</taxon>
        <taxon>Salviinae</taxon>
        <taxon>Salvia</taxon>
        <taxon>Salvia subgen. Calosphace</taxon>
    </lineage>
</organism>
<dbReference type="AlphaFoldDB" id="A0ABD1G947"/>
<feature type="region of interest" description="Disordered" evidence="1">
    <location>
        <begin position="285"/>
        <end position="405"/>
    </location>
</feature>
<name>A0ABD1G947_SALDI</name>
<feature type="compositionally biased region" description="Basic residues" evidence="1">
    <location>
        <begin position="377"/>
        <end position="396"/>
    </location>
</feature>
<proteinExistence type="predicted"/>
<evidence type="ECO:0000313" key="2">
    <source>
        <dbReference type="EMBL" id="KAL1540661.1"/>
    </source>
</evidence>
<dbReference type="Proteomes" id="UP001567538">
    <property type="component" value="Unassembled WGS sequence"/>
</dbReference>
<sequence length="405" mass="47286">MTGDCDVSMLCKFEEEDLSVLSDEKQTEACVWENDIDIDPQHEIQTLDEDGELNVEGDDNYALSTQNDLSEEESFEVNVEGDNNSAISTQNDIDWNDQYPPLVSRAEISKFSMWWKIEALQVGWMHSKNHVFLNFLDRRNHVVPKCLDISTKVNGEKYCDSQVRVFFSINIPKFHDKVFKEQISLAELRIEDNGRELLKLKYEEMDSHLSMIVDRQTPNKTLKAESVAAVTPKQSNGDLKEDVSIEKVEEMERKEQKVEDVEELKEEKREKKRLRLRERKRAARDGFSLNTANQEVNKEASSSLDEMKKTKTAENQSEPSSFSMQKQIAMLKLVEDQDEIETHEYRREPSSSSSSSLNIQQQIAMLKFAELKEASKREKRRNKKKEKKKARQRQRQMQHLLETRR</sequence>
<evidence type="ECO:0000256" key="1">
    <source>
        <dbReference type="SAM" id="MobiDB-lite"/>
    </source>
</evidence>
<protein>
    <submittedName>
        <fullName evidence="2">Titin-like</fullName>
    </submittedName>
</protein>
<feature type="compositionally biased region" description="Polar residues" evidence="1">
    <location>
        <begin position="288"/>
        <end position="304"/>
    </location>
</feature>
<feature type="region of interest" description="Disordered" evidence="1">
    <location>
        <begin position="226"/>
        <end position="270"/>
    </location>
</feature>
<feature type="compositionally biased region" description="Basic and acidic residues" evidence="1">
    <location>
        <begin position="340"/>
        <end position="349"/>
    </location>
</feature>
<comment type="caution">
    <text evidence="2">The sequence shown here is derived from an EMBL/GenBank/DDBJ whole genome shotgun (WGS) entry which is preliminary data.</text>
</comment>
<evidence type="ECO:0000313" key="3">
    <source>
        <dbReference type="Proteomes" id="UP001567538"/>
    </source>
</evidence>